<organism evidence="2 3">
    <name type="scientific">Methanolobus zinderi</name>
    <dbReference type="NCBI Taxonomy" id="536044"/>
    <lineage>
        <taxon>Archaea</taxon>
        <taxon>Methanobacteriati</taxon>
        <taxon>Methanobacteriota</taxon>
        <taxon>Stenosarchaea group</taxon>
        <taxon>Methanomicrobia</taxon>
        <taxon>Methanosarcinales</taxon>
        <taxon>Methanosarcinaceae</taxon>
        <taxon>Methanolobus</taxon>
    </lineage>
</organism>
<dbReference type="InterPro" id="IPR000782">
    <property type="entry name" value="FAS1_domain"/>
</dbReference>
<dbReference type="OrthoDB" id="105895at2157"/>
<dbReference type="PROSITE" id="PS50213">
    <property type="entry name" value="FAS1"/>
    <property type="match status" value="1"/>
</dbReference>
<dbReference type="Gene3D" id="2.30.180.10">
    <property type="entry name" value="FAS1 domain"/>
    <property type="match status" value="1"/>
</dbReference>
<dbReference type="Pfam" id="PF02469">
    <property type="entry name" value="Fasciclin"/>
    <property type="match status" value="1"/>
</dbReference>
<keyword evidence="3" id="KW-1185">Reference proteome</keyword>
<evidence type="ECO:0000259" key="1">
    <source>
        <dbReference type="PROSITE" id="PS50213"/>
    </source>
</evidence>
<dbReference type="KEGG" id="mzi:HWN40_12350"/>
<proteinExistence type="predicted"/>
<dbReference type="SUPFAM" id="SSF82153">
    <property type="entry name" value="FAS1 domain"/>
    <property type="match status" value="1"/>
</dbReference>
<feature type="domain" description="FAS1" evidence="1">
    <location>
        <begin position="4"/>
        <end position="133"/>
    </location>
</feature>
<dbReference type="GeneID" id="55822479"/>
<dbReference type="FunFam" id="2.30.180.10:FF:000032">
    <property type="entry name" value="Fasciclin domain-containing protein, putative"/>
    <property type="match status" value="1"/>
</dbReference>
<dbReference type="InterPro" id="IPR036378">
    <property type="entry name" value="FAS1_dom_sf"/>
</dbReference>
<dbReference type="Proteomes" id="UP000509594">
    <property type="component" value="Chromosome"/>
</dbReference>
<dbReference type="RefSeq" id="WP_176966016.1">
    <property type="nucleotide sequence ID" value="NZ_CP058215.1"/>
</dbReference>
<dbReference type="InterPro" id="IPR050904">
    <property type="entry name" value="Adhesion/Biosynth-related"/>
</dbReference>
<dbReference type="AlphaFoldDB" id="A0A7D5I6A6"/>
<reference evidence="2 3" key="1">
    <citation type="submission" date="2020-06" db="EMBL/GenBank/DDBJ databases">
        <title>Methanolobus halotolerans sp. nov., isolated from a saline lake Tus in Siberia.</title>
        <authorList>
            <person name="Shen Y."/>
            <person name="Chen S.-C."/>
            <person name="Lai M.-C."/>
            <person name="Huang H.-H."/>
            <person name="Chiu H.-H."/>
            <person name="Tang S.-L."/>
            <person name="Rogozin D.Y."/>
            <person name="Degermendzhy A.G."/>
        </authorList>
    </citation>
    <scope>NUCLEOTIDE SEQUENCE [LARGE SCALE GENOMIC DNA]</scope>
    <source>
        <strain evidence="2 3">DSM 21339</strain>
    </source>
</reference>
<sequence>MAELNNLIDTAREKGSFPTLLKAAEILGLLDKYRNEGPYTVFAPVESAFDPIPDDVIDESFEDHEYLLGIINYHIAKGKYTTEDLKNLNSLETVSGNNLKISSNGGIKVDTARIIESDIECTNGIIHAIDEILVP</sequence>
<dbReference type="PANTHER" id="PTHR10900">
    <property type="entry name" value="PERIOSTIN-RELATED"/>
    <property type="match status" value="1"/>
</dbReference>
<dbReference type="EMBL" id="CP058215">
    <property type="protein sequence ID" value="QLC50961.1"/>
    <property type="molecule type" value="Genomic_DNA"/>
</dbReference>
<evidence type="ECO:0000313" key="3">
    <source>
        <dbReference type="Proteomes" id="UP000509594"/>
    </source>
</evidence>
<protein>
    <submittedName>
        <fullName evidence="2">Fasciclin domain-containing protein</fullName>
    </submittedName>
</protein>
<accession>A0A7D5I6A6</accession>
<evidence type="ECO:0000313" key="2">
    <source>
        <dbReference type="EMBL" id="QLC50961.1"/>
    </source>
</evidence>
<gene>
    <name evidence="2" type="ORF">HWN40_12350</name>
</gene>
<name>A0A7D5I6A6_9EURY</name>
<dbReference type="SMART" id="SM00554">
    <property type="entry name" value="FAS1"/>
    <property type="match status" value="1"/>
</dbReference>